<gene>
    <name evidence="1" type="ORF">GCM10010421_38000</name>
</gene>
<name>A0ABN3JXG6_9ACTN</name>
<proteinExistence type="predicted"/>
<organism evidence="1 2">
    <name type="scientific">Streptomyces glaucus</name>
    <dbReference type="NCBI Taxonomy" id="284029"/>
    <lineage>
        <taxon>Bacteria</taxon>
        <taxon>Bacillati</taxon>
        <taxon>Actinomycetota</taxon>
        <taxon>Actinomycetes</taxon>
        <taxon>Kitasatosporales</taxon>
        <taxon>Streptomycetaceae</taxon>
        <taxon>Streptomyces</taxon>
    </lineage>
</organism>
<evidence type="ECO:0000313" key="1">
    <source>
        <dbReference type="EMBL" id="GAA2443352.1"/>
    </source>
</evidence>
<accession>A0ABN3JXG6</accession>
<dbReference type="Proteomes" id="UP001500460">
    <property type="component" value="Unassembled WGS sequence"/>
</dbReference>
<comment type="caution">
    <text evidence="1">The sequence shown here is derived from an EMBL/GenBank/DDBJ whole genome shotgun (WGS) entry which is preliminary data.</text>
</comment>
<protein>
    <submittedName>
        <fullName evidence="1">Uncharacterized protein</fullName>
    </submittedName>
</protein>
<sequence>MLDPITQFAGTGCGPVVLGREAGQELDDVHAASPRVSRQAGPGVVRRRVMFAIEARWTREADVSDRCPPC</sequence>
<reference evidence="1 2" key="1">
    <citation type="journal article" date="2019" name="Int. J. Syst. Evol. Microbiol.">
        <title>The Global Catalogue of Microorganisms (GCM) 10K type strain sequencing project: providing services to taxonomists for standard genome sequencing and annotation.</title>
        <authorList>
            <consortium name="The Broad Institute Genomics Platform"/>
            <consortium name="The Broad Institute Genome Sequencing Center for Infectious Disease"/>
            <person name="Wu L."/>
            <person name="Ma J."/>
        </authorList>
    </citation>
    <scope>NUCLEOTIDE SEQUENCE [LARGE SCALE GENOMIC DNA]</scope>
    <source>
        <strain evidence="1 2">JCM 6922</strain>
    </source>
</reference>
<keyword evidence="2" id="KW-1185">Reference proteome</keyword>
<evidence type="ECO:0000313" key="2">
    <source>
        <dbReference type="Proteomes" id="UP001500460"/>
    </source>
</evidence>
<dbReference type="EMBL" id="BAAATK010000023">
    <property type="protein sequence ID" value="GAA2443352.1"/>
    <property type="molecule type" value="Genomic_DNA"/>
</dbReference>